<dbReference type="Gene3D" id="1.20.120.450">
    <property type="entry name" value="dinb family like domain"/>
    <property type="match status" value="1"/>
</dbReference>
<evidence type="ECO:0000313" key="2">
    <source>
        <dbReference type="EMBL" id="GIE10994.1"/>
    </source>
</evidence>
<protein>
    <recommendedName>
        <fullName evidence="1">DinB-like domain-containing protein</fullName>
    </recommendedName>
</protein>
<dbReference type="Pfam" id="PF12867">
    <property type="entry name" value="DinB_2"/>
    <property type="match status" value="1"/>
</dbReference>
<dbReference type="EMBL" id="BOMM01000022">
    <property type="protein sequence ID" value="GIE10994.1"/>
    <property type="molecule type" value="Genomic_DNA"/>
</dbReference>
<comment type="caution">
    <text evidence="2">The sequence shown here is derived from an EMBL/GenBank/DDBJ whole genome shotgun (WGS) entry which is preliminary data.</text>
</comment>
<reference evidence="2" key="1">
    <citation type="submission" date="2021-01" db="EMBL/GenBank/DDBJ databases">
        <title>Whole genome shotgun sequence of Actinoplanes ferrugineus NBRC 15555.</title>
        <authorList>
            <person name="Komaki H."/>
            <person name="Tamura T."/>
        </authorList>
    </citation>
    <scope>NUCLEOTIDE SEQUENCE</scope>
    <source>
        <strain evidence="2">NBRC 15555</strain>
    </source>
</reference>
<dbReference type="SUPFAM" id="SSF109854">
    <property type="entry name" value="DinB/YfiT-like putative metalloenzymes"/>
    <property type="match status" value="1"/>
</dbReference>
<evidence type="ECO:0000313" key="3">
    <source>
        <dbReference type="Proteomes" id="UP000598174"/>
    </source>
</evidence>
<sequence length="160" mass="18060">MRCAECGFDYDSVTPGELPTRLAEAGPRFAAALHPITDPRRRPAVDVWSPLEYACHVRDVLRVQRQRLELALRADDPPVTPMGRDELAVRDAYNTQDPQLVLTALTEAATTLARSFAALTPAQWTRTTRYNWPAAASRTLLWLGRHTIHEVEHHLLDVTR</sequence>
<dbReference type="InterPro" id="IPR024775">
    <property type="entry name" value="DinB-like"/>
</dbReference>
<name>A0A919IZJ3_9ACTN</name>
<keyword evidence="3" id="KW-1185">Reference proteome</keyword>
<dbReference type="Proteomes" id="UP000598174">
    <property type="component" value="Unassembled WGS sequence"/>
</dbReference>
<dbReference type="AlphaFoldDB" id="A0A919IZJ3"/>
<feature type="domain" description="DinB-like" evidence="1">
    <location>
        <begin position="26"/>
        <end position="156"/>
    </location>
</feature>
<gene>
    <name evidence="2" type="ORF">Afe05nite_28340</name>
</gene>
<accession>A0A919IZJ3</accession>
<evidence type="ECO:0000259" key="1">
    <source>
        <dbReference type="Pfam" id="PF12867"/>
    </source>
</evidence>
<dbReference type="InterPro" id="IPR034660">
    <property type="entry name" value="DinB/YfiT-like"/>
</dbReference>
<proteinExistence type="predicted"/>
<dbReference type="RefSeq" id="WP_203817537.1">
    <property type="nucleotide sequence ID" value="NZ_BAAABP010000039.1"/>
</dbReference>
<organism evidence="2 3">
    <name type="scientific">Paractinoplanes ferrugineus</name>
    <dbReference type="NCBI Taxonomy" id="113564"/>
    <lineage>
        <taxon>Bacteria</taxon>
        <taxon>Bacillati</taxon>
        <taxon>Actinomycetota</taxon>
        <taxon>Actinomycetes</taxon>
        <taxon>Micromonosporales</taxon>
        <taxon>Micromonosporaceae</taxon>
        <taxon>Paractinoplanes</taxon>
    </lineage>
</organism>